<dbReference type="GO" id="GO:0004843">
    <property type="term" value="F:cysteine-type deubiquitinase activity"/>
    <property type="evidence" value="ECO:0007669"/>
    <property type="project" value="UniProtKB-UniRule"/>
</dbReference>
<reference evidence="11" key="1">
    <citation type="submission" date="2021-02" db="EMBL/GenBank/DDBJ databases">
        <authorList>
            <person name="Nowell W R."/>
        </authorList>
    </citation>
    <scope>NUCLEOTIDE SEQUENCE</scope>
</reference>
<dbReference type="Gene3D" id="3.90.70.10">
    <property type="entry name" value="Cysteine proteinases"/>
    <property type="match status" value="1"/>
</dbReference>
<accession>A0A8S2ID47</accession>
<feature type="non-terminal residue" evidence="11">
    <location>
        <position position="1"/>
    </location>
</feature>
<evidence type="ECO:0000256" key="5">
    <source>
        <dbReference type="ARBA" id="ARBA00022801"/>
    </source>
</evidence>
<sequence length="555" mass="62488">MSSRNRSSSQEKSIEKRRRQVTEWILSNLFCASHKPVDEDGNASVRRQPTLSPSPKPVRTQKISTHFLTQPEAVTSSSVRLSDIHQTGLGTVQINKESTLPVIGAAKRRSRQEVGSNIKNISEKHLRSSLNPQYHMGHFERINWKLPSKRAIPGLPVISSQMIQLAEVHTVPVRQKHQSLEDPVPDRVNKTPTVTLFTQKTVDSELSPRKHSASKLGPEASITLPHNGEIQTDEHSESSQKRKHNDATGIKSSSLKEKSTKQQQQQSSKEKIDDVILGLCGLENIGNTCFMNSAIQCMSHVSDLTNHILAQQGLDKEINVHNTLGSGGKVARAYSELILKMWSGKHTTAQPKVLKNQIGLIASRFYGYNQQDSHEFINILLDTLHEDLKREIDDTTSIISDLFHGELQSTVVCLNLNCNEPLKTYDSMSFLALPLPSNGRKTITLEDCIHSLTEEEVLGENGQWFCSFCNQLVDANKKIDLWKLPKILIIQLKRFNYDLQSNDKIDTYVKYPLYNLDLSQFIANPEYDNKDYKYDLIAVSNHFGSLIGGHYTAYA</sequence>
<evidence type="ECO:0000256" key="2">
    <source>
        <dbReference type="ARBA" id="ARBA00009085"/>
    </source>
</evidence>
<dbReference type="PROSITE" id="PS50235">
    <property type="entry name" value="USP_3"/>
    <property type="match status" value="1"/>
</dbReference>
<dbReference type="AlphaFoldDB" id="A0A8S2ID47"/>
<proteinExistence type="inferred from homology"/>
<dbReference type="Pfam" id="PF00443">
    <property type="entry name" value="UCH"/>
    <property type="match status" value="1"/>
</dbReference>
<feature type="non-terminal residue" evidence="11">
    <location>
        <position position="555"/>
    </location>
</feature>
<protein>
    <recommendedName>
        <fullName evidence="7">Ubiquitin carboxyl-terminal hydrolase</fullName>
        <ecNumber evidence="7">3.4.19.12</ecNumber>
    </recommendedName>
</protein>
<name>A0A8S2ID47_9BILA</name>
<feature type="region of interest" description="Disordered" evidence="8">
    <location>
        <begin position="36"/>
        <end position="61"/>
    </location>
</feature>
<evidence type="ECO:0000256" key="3">
    <source>
        <dbReference type="ARBA" id="ARBA00022670"/>
    </source>
</evidence>
<keyword evidence="3 7" id="KW-0645">Protease</keyword>
<evidence type="ECO:0000259" key="9">
    <source>
        <dbReference type="PROSITE" id="PS50235"/>
    </source>
</evidence>
<feature type="domain" description="USP" evidence="9">
    <location>
        <begin position="280"/>
        <end position="555"/>
    </location>
</feature>
<feature type="compositionally biased region" description="Polar residues" evidence="8">
    <location>
        <begin position="190"/>
        <end position="201"/>
    </location>
</feature>
<organism evidence="11 12">
    <name type="scientific">Didymodactylos carnosus</name>
    <dbReference type="NCBI Taxonomy" id="1234261"/>
    <lineage>
        <taxon>Eukaryota</taxon>
        <taxon>Metazoa</taxon>
        <taxon>Spiralia</taxon>
        <taxon>Gnathifera</taxon>
        <taxon>Rotifera</taxon>
        <taxon>Eurotatoria</taxon>
        <taxon>Bdelloidea</taxon>
        <taxon>Philodinida</taxon>
        <taxon>Philodinidae</taxon>
        <taxon>Didymodactylos</taxon>
    </lineage>
</organism>
<dbReference type="InterPro" id="IPR050185">
    <property type="entry name" value="Ub_carboxyl-term_hydrolase"/>
</dbReference>
<dbReference type="InterPro" id="IPR038765">
    <property type="entry name" value="Papain-like_cys_pep_sf"/>
</dbReference>
<gene>
    <name evidence="10" type="ORF">OVA965_LOCUS12378</name>
    <name evidence="11" type="ORF">TMI583_LOCUS12382</name>
</gene>
<feature type="region of interest" description="Disordered" evidence="8">
    <location>
        <begin position="174"/>
        <end position="269"/>
    </location>
</feature>
<keyword evidence="6 7" id="KW-0788">Thiol protease</keyword>
<dbReference type="SUPFAM" id="SSF54001">
    <property type="entry name" value="Cysteine proteinases"/>
    <property type="match status" value="1"/>
</dbReference>
<keyword evidence="4 7" id="KW-0833">Ubl conjugation pathway</keyword>
<dbReference type="InterPro" id="IPR028889">
    <property type="entry name" value="USP"/>
</dbReference>
<evidence type="ECO:0000313" key="11">
    <source>
        <dbReference type="EMBL" id="CAF3729103.1"/>
    </source>
</evidence>
<dbReference type="InterPro" id="IPR001394">
    <property type="entry name" value="Peptidase_C19_UCH"/>
</dbReference>
<dbReference type="PROSITE" id="PS00972">
    <property type="entry name" value="USP_1"/>
    <property type="match status" value="1"/>
</dbReference>
<dbReference type="PANTHER" id="PTHR21646">
    <property type="entry name" value="UBIQUITIN CARBOXYL-TERMINAL HYDROLASE"/>
    <property type="match status" value="1"/>
</dbReference>
<keyword evidence="5 7" id="KW-0378">Hydrolase</keyword>
<comment type="caution">
    <text evidence="11">The sequence shown here is derived from an EMBL/GenBank/DDBJ whole genome shotgun (WGS) entry which is preliminary data.</text>
</comment>
<dbReference type="PANTHER" id="PTHR21646:SF24">
    <property type="entry name" value="UBIQUITIN CARBOXYL-TERMINAL HYDROLASE"/>
    <property type="match status" value="1"/>
</dbReference>
<dbReference type="InterPro" id="IPR018200">
    <property type="entry name" value="USP_CS"/>
</dbReference>
<evidence type="ECO:0000256" key="4">
    <source>
        <dbReference type="ARBA" id="ARBA00022786"/>
    </source>
</evidence>
<comment type="similarity">
    <text evidence="2 7">Belongs to the peptidase C19 family.</text>
</comment>
<dbReference type="GO" id="GO:0016579">
    <property type="term" value="P:protein deubiquitination"/>
    <property type="evidence" value="ECO:0007669"/>
    <property type="project" value="InterPro"/>
</dbReference>
<evidence type="ECO:0000256" key="7">
    <source>
        <dbReference type="RuleBase" id="RU366025"/>
    </source>
</evidence>
<comment type="catalytic activity">
    <reaction evidence="1 7">
        <text>Thiol-dependent hydrolysis of ester, thioester, amide, peptide and isopeptide bonds formed by the C-terminal Gly of ubiquitin (a 76-residue protein attached to proteins as an intracellular targeting signal).</text>
        <dbReference type="EC" id="3.4.19.12"/>
    </reaction>
</comment>
<dbReference type="EMBL" id="CAJOBA010004972">
    <property type="protein sequence ID" value="CAF3729103.1"/>
    <property type="molecule type" value="Genomic_DNA"/>
</dbReference>
<evidence type="ECO:0000256" key="6">
    <source>
        <dbReference type="ARBA" id="ARBA00022807"/>
    </source>
</evidence>
<evidence type="ECO:0000313" key="12">
    <source>
        <dbReference type="Proteomes" id="UP000682733"/>
    </source>
</evidence>
<dbReference type="EC" id="3.4.19.12" evidence="7"/>
<dbReference type="PROSITE" id="PS00973">
    <property type="entry name" value="USP_2"/>
    <property type="match status" value="1"/>
</dbReference>
<evidence type="ECO:0000256" key="8">
    <source>
        <dbReference type="SAM" id="MobiDB-lite"/>
    </source>
</evidence>
<feature type="compositionally biased region" description="Basic and acidic residues" evidence="8">
    <location>
        <begin position="178"/>
        <end position="189"/>
    </location>
</feature>
<dbReference type="Proteomes" id="UP000682733">
    <property type="component" value="Unassembled WGS sequence"/>
</dbReference>
<evidence type="ECO:0000313" key="10">
    <source>
        <dbReference type="EMBL" id="CAF0955849.1"/>
    </source>
</evidence>
<dbReference type="CDD" id="cd02674">
    <property type="entry name" value="Peptidase_C19R"/>
    <property type="match status" value="1"/>
</dbReference>
<evidence type="ECO:0000256" key="1">
    <source>
        <dbReference type="ARBA" id="ARBA00000707"/>
    </source>
</evidence>
<dbReference type="Proteomes" id="UP000677228">
    <property type="component" value="Unassembled WGS sequence"/>
</dbReference>
<dbReference type="GO" id="GO:0006508">
    <property type="term" value="P:proteolysis"/>
    <property type="evidence" value="ECO:0007669"/>
    <property type="project" value="UniProtKB-KW"/>
</dbReference>
<dbReference type="EMBL" id="CAJNOK010004967">
    <property type="protein sequence ID" value="CAF0955849.1"/>
    <property type="molecule type" value="Genomic_DNA"/>
</dbReference>